<dbReference type="Gene3D" id="2.40.370.10">
    <property type="entry name" value="AttH-like domain"/>
    <property type="match status" value="1"/>
</dbReference>
<dbReference type="SUPFAM" id="SSF159245">
    <property type="entry name" value="AttH-like"/>
    <property type="match status" value="1"/>
</dbReference>
<dbReference type="EMBL" id="JAUTXY010000006">
    <property type="protein sequence ID" value="MEE2058893.1"/>
    <property type="molecule type" value="Genomic_DNA"/>
</dbReference>
<dbReference type="RefSeq" id="WP_330134128.1">
    <property type="nucleotide sequence ID" value="NZ_JAUTXY010000006.1"/>
</dbReference>
<gene>
    <name evidence="2" type="ORF">Q7514_15335</name>
</gene>
<name>A0ABU7LBH7_9NOCA</name>
<proteinExistence type="predicted"/>
<protein>
    <submittedName>
        <fullName evidence="2">Lipocalin-like domain-containing protein</fullName>
    </submittedName>
</protein>
<comment type="caution">
    <text evidence="2">The sequence shown here is derived from an EMBL/GenBank/DDBJ whole genome shotgun (WGS) entry which is preliminary data.</text>
</comment>
<sequence>MAALQIVEAWNGPGRRDGEITEVVPSDNGAHPSTDKHAFEHWYFDAHLDDGRIVVAMLQTRELVHRKPGVEIHVYSADGQRREAIKQYSDADLTVSAERCDVEVGRSFAKLTGEEDGLPVYHVAVAEDDLAFDLTFTAEVPPWMPGRGQTSYNDREFFAWVVGAPRARVAGTVTVDGATTEVTGRGYHDHNWGVGDMKRIISKWYWGRLYTDDFSLVYAMVQTQKKYGEHWSQPVMIAQGREVVLSNGEVEMTEGPAVYDPVADRTYPSWLRIKVADAFDLTLTVREIVHAHNLLEDIPVASSKLVKPIVNWLVGRPGYFRFRSDFTMTVTIDGEQYDRSGSTLHEMVALT</sequence>
<dbReference type="Pfam" id="PF07143">
    <property type="entry name" value="CrtC"/>
    <property type="match status" value="1"/>
</dbReference>
<reference evidence="2 3" key="1">
    <citation type="submission" date="2023-07" db="EMBL/GenBank/DDBJ databases">
        <authorList>
            <person name="Girao M."/>
            <person name="Carvalho M.F."/>
        </authorList>
    </citation>
    <scope>NUCLEOTIDE SEQUENCE [LARGE SCALE GENOMIC DNA]</scope>
    <source>
        <strain evidence="2 3">YIM65754</strain>
    </source>
</reference>
<dbReference type="InterPro" id="IPR010791">
    <property type="entry name" value="AttH_dom"/>
</dbReference>
<evidence type="ECO:0000313" key="3">
    <source>
        <dbReference type="Proteomes" id="UP001336020"/>
    </source>
</evidence>
<evidence type="ECO:0000259" key="1">
    <source>
        <dbReference type="Pfam" id="PF07143"/>
    </source>
</evidence>
<feature type="domain" description="AttH" evidence="1">
    <location>
        <begin position="95"/>
        <end position="193"/>
    </location>
</feature>
<dbReference type="Proteomes" id="UP001336020">
    <property type="component" value="Unassembled WGS sequence"/>
</dbReference>
<organism evidence="2 3">
    <name type="scientific">Rhodococcus artemisiae</name>
    <dbReference type="NCBI Taxonomy" id="714159"/>
    <lineage>
        <taxon>Bacteria</taxon>
        <taxon>Bacillati</taxon>
        <taxon>Actinomycetota</taxon>
        <taxon>Actinomycetes</taxon>
        <taxon>Mycobacteriales</taxon>
        <taxon>Nocardiaceae</taxon>
        <taxon>Rhodococcus</taxon>
    </lineage>
</organism>
<keyword evidence="3" id="KW-1185">Reference proteome</keyword>
<accession>A0ABU7LBH7</accession>
<evidence type="ECO:0000313" key="2">
    <source>
        <dbReference type="EMBL" id="MEE2058893.1"/>
    </source>
</evidence>
<dbReference type="InterPro" id="IPR023374">
    <property type="entry name" value="AttH-like_dom_sf"/>
</dbReference>